<sequence>MPKASAESHSPDLPYQCRFCEFDVSQMLPQHKTKDRASAIGGLDRAVDVLKGMEGWRDGGMEPDTVSFTPLTPGRLSVSVSP</sequence>
<dbReference type="AlphaFoldDB" id="A0A4Z2F7S5"/>
<gene>
    <name evidence="1" type="ORF">EYF80_052630</name>
</gene>
<name>A0A4Z2F7S5_9TELE</name>
<protein>
    <submittedName>
        <fullName evidence="1">Uncharacterized protein</fullName>
    </submittedName>
</protein>
<keyword evidence="2" id="KW-1185">Reference proteome</keyword>
<evidence type="ECO:0000313" key="2">
    <source>
        <dbReference type="Proteomes" id="UP000314294"/>
    </source>
</evidence>
<comment type="caution">
    <text evidence="1">The sequence shown here is derived from an EMBL/GenBank/DDBJ whole genome shotgun (WGS) entry which is preliminary data.</text>
</comment>
<evidence type="ECO:0000313" key="1">
    <source>
        <dbReference type="EMBL" id="TNN37207.1"/>
    </source>
</evidence>
<accession>A0A4Z2F7S5</accession>
<reference evidence="1 2" key="1">
    <citation type="submission" date="2019-03" db="EMBL/GenBank/DDBJ databases">
        <title>First draft genome of Liparis tanakae, snailfish: a comprehensive survey of snailfish specific genes.</title>
        <authorList>
            <person name="Kim W."/>
            <person name="Song I."/>
            <person name="Jeong J.-H."/>
            <person name="Kim D."/>
            <person name="Kim S."/>
            <person name="Ryu S."/>
            <person name="Song J.Y."/>
            <person name="Lee S.K."/>
        </authorList>
    </citation>
    <scope>NUCLEOTIDE SEQUENCE [LARGE SCALE GENOMIC DNA]</scope>
    <source>
        <tissue evidence="1">Muscle</tissue>
    </source>
</reference>
<dbReference type="EMBL" id="SRLO01001519">
    <property type="protein sequence ID" value="TNN37207.1"/>
    <property type="molecule type" value="Genomic_DNA"/>
</dbReference>
<dbReference type="Proteomes" id="UP000314294">
    <property type="component" value="Unassembled WGS sequence"/>
</dbReference>
<proteinExistence type="predicted"/>
<organism evidence="1 2">
    <name type="scientific">Liparis tanakae</name>
    <name type="common">Tanaka's snailfish</name>
    <dbReference type="NCBI Taxonomy" id="230148"/>
    <lineage>
        <taxon>Eukaryota</taxon>
        <taxon>Metazoa</taxon>
        <taxon>Chordata</taxon>
        <taxon>Craniata</taxon>
        <taxon>Vertebrata</taxon>
        <taxon>Euteleostomi</taxon>
        <taxon>Actinopterygii</taxon>
        <taxon>Neopterygii</taxon>
        <taxon>Teleostei</taxon>
        <taxon>Neoteleostei</taxon>
        <taxon>Acanthomorphata</taxon>
        <taxon>Eupercaria</taxon>
        <taxon>Perciformes</taxon>
        <taxon>Cottioidei</taxon>
        <taxon>Cottales</taxon>
        <taxon>Liparidae</taxon>
        <taxon>Liparis</taxon>
    </lineage>
</organism>